<dbReference type="PANTHER" id="PTHR43153">
    <property type="entry name" value="ELECTRON TRANSFER FLAVOPROTEIN ALPHA"/>
    <property type="match status" value="1"/>
</dbReference>
<protein>
    <recommendedName>
        <fullName evidence="2">Electron transfer flavoprotein alpha subunit C-terminal domain-containing protein</fullName>
    </recommendedName>
</protein>
<dbReference type="Proteomes" id="UP000069162">
    <property type="component" value="Chromosome"/>
</dbReference>
<dbReference type="InterPro" id="IPR014729">
    <property type="entry name" value="Rossmann-like_a/b/a_fold"/>
</dbReference>
<dbReference type="InterPro" id="IPR001308">
    <property type="entry name" value="ETF_a/FixB"/>
</dbReference>
<evidence type="ECO:0000259" key="2">
    <source>
        <dbReference type="Pfam" id="PF00766"/>
    </source>
</evidence>
<dbReference type="SUPFAM" id="SSF52467">
    <property type="entry name" value="DHS-like NAD/FAD-binding domain"/>
    <property type="match status" value="1"/>
</dbReference>
<name>A0A806X7K0_9ENTR</name>
<dbReference type="InterPro" id="IPR029035">
    <property type="entry name" value="DHS-like_NAD/FAD-binding_dom"/>
</dbReference>
<dbReference type="EMBL" id="CP012871">
    <property type="protein sequence ID" value="ALR77884.1"/>
    <property type="molecule type" value="Genomic_DNA"/>
</dbReference>
<dbReference type="PANTHER" id="PTHR43153:SF5">
    <property type="entry name" value="PROTEIN FIXB-RELATED"/>
    <property type="match status" value="1"/>
</dbReference>
<dbReference type="RefSeq" id="WP_062741804.1">
    <property type="nucleotide sequence ID" value="NZ_CP012871.1"/>
</dbReference>
<dbReference type="SUPFAM" id="SSF52402">
    <property type="entry name" value="Adenine nucleotide alpha hydrolases-like"/>
    <property type="match status" value="1"/>
</dbReference>
<proteinExistence type="predicted"/>
<organism evidence="3 4">
    <name type="scientific">[Enterobacter] lignolyticus</name>
    <dbReference type="NCBI Taxonomy" id="1334193"/>
    <lineage>
        <taxon>Bacteria</taxon>
        <taxon>Pseudomonadati</taxon>
        <taxon>Pseudomonadota</taxon>
        <taxon>Gammaproteobacteria</taxon>
        <taxon>Enterobacterales</taxon>
        <taxon>Enterobacteriaceae</taxon>
        <taxon>Pluralibacter</taxon>
    </lineage>
</organism>
<accession>A0A806X7K0</accession>
<sequence length="284" mass="29604">MKIALVMHIPGEGSALMSFLEHSGLTAAERVCWQLEGDSELPEQWLAPLEDAFHRTPVDLILFAGGGDGDELATRLAWRLQGCGVCQVRAFDAGKGTVNRAVYGNALTAELAVDRTPLCLSLASVYAGNTPQGQIPQAEALLYPAPLRDGLSLPVQQNAAQNPLLSASRVLACGQGAYGVDTGRLAQALGAEPGFSRQRVMSGGCDEQRMLGISGHRVAPSLCFVVGASGASAFMAGVEASRYIVAINQDPDAPVFAAADIGVVGDAAQVLEALADCYHQASVK</sequence>
<dbReference type="Gene3D" id="3.40.50.620">
    <property type="entry name" value="HUPs"/>
    <property type="match status" value="1"/>
</dbReference>
<dbReference type="Pfam" id="PF00766">
    <property type="entry name" value="ETF_alpha"/>
    <property type="match status" value="1"/>
</dbReference>
<dbReference type="Gene3D" id="3.40.50.1220">
    <property type="entry name" value="TPP-binding domain"/>
    <property type="match status" value="1"/>
</dbReference>
<evidence type="ECO:0000313" key="3">
    <source>
        <dbReference type="EMBL" id="ALR77884.1"/>
    </source>
</evidence>
<reference evidence="4" key="1">
    <citation type="submission" date="2015-10" db="EMBL/GenBank/DDBJ databases">
        <title>Complete Genome Sequencing of Klebsiella sp. strain G5.</title>
        <authorList>
            <person name="Chan K.-G."/>
            <person name="Chen J.-W."/>
        </authorList>
    </citation>
    <scope>NUCLEOTIDE SEQUENCE [LARGE SCALE GENOMIC DNA]</scope>
    <source>
        <strain evidence="4">G5</strain>
    </source>
</reference>
<dbReference type="AlphaFoldDB" id="A0A806X7K0"/>
<dbReference type="GO" id="GO:0009055">
    <property type="term" value="F:electron transfer activity"/>
    <property type="evidence" value="ECO:0007669"/>
    <property type="project" value="InterPro"/>
</dbReference>
<dbReference type="KEGG" id="kle:AO703_16845"/>
<dbReference type="GO" id="GO:0050660">
    <property type="term" value="F:flavin adenine dinucleotide binding"/>
    <property type="evidence" value="ECO:0007669"/>
    <property type="project" value="InterPro"/>
</dbReference>
<dbReference type="OrthoDB" id="1912581at2"/>
<gene>
    <name evidence="3" type="ORF">AO703_16845</name>
</gene>
<feature type="domain" description="Electron transfer flavoprotein alpha subunit C-terminal" evidence="2">
    <location>
        <begin position="164"/>
        <end position="238"/>
    </location>
</feature>
<evidence type="ECO:0000256" key="1">
    <source>
        <dbReference type="ARBA" id="ARBA00022448"/>
    </source>
</evidence>
<dbReference type="GO" id="GO:0033539">
    <property type="term" value="P:fatty acid beta-oxidation using acyl-CoA dehydrogenase"/>
    <property type="evidence" value="ECO:0007669"/>
    <property type="project" value="TreeGrafter"/>
</dbReference>
<evidence type="ECO:0000313" key="4">
    <source>
        <dbReference type="Proteomes" id="UP000069162"/>
    </source>
</evidence>
<dbReference type="InterPro" id="IPR014731">
    <property type="entry name" value="ETF_asu_C"/>
</dbReference>
<keyword evidence="1" id="KW-0813">Transport</keyword>